<comment type="cofactor">
    <cofactor evidence="1">
        <name>Co(2+)</name>
        <dbReference type="ChEBI" id="CHEBI:48828"/>
    </cofactor>
</comment>
<dbReference type="Pfam" id="PF01546">
    <property type="entry name" value="Peptidase_M20"/>
    <property type="match status" value="1"/>
</dbReference>
<dbReference type="EMBL" id="CP027668">
    <property type="protein sequence ID" value="AVO44427.1"/>
    <property type="molecule type" value="Genomic_DNA"/>
</dbReference>
<dbReference type="GO" id="GO:0046872">
    <property type="term" value="F:metal ion binding"/>
    <property type="evidence" value="ECO:0007669"/>
    <property type="project" value="UniProtKB-KW"/>
</dbReference>
<dbReference type="NCBIfam" id="TIGR01910">
    <property type="entry name" value="DapE-ArgE"/>
    <property type="match status" value="1"/>
</dbReference>
<dbReference type="SUPFAM" id="SSF53187">
    <property type="entry name" value="Zn-dependent exopeptidases"/>
    <property type="match status" value="1"/>
</dbReference>
<keyword evidence="10" id="KW-1185">Reference proteome</keyword>
<dbReference type="InterPro" id="IPR036264">
    <property type="entry name" value="Bact_exopeptidase_dim_dom"/>
</dbReference>
<dbReference type="Pfam" id="PF07687">
    <property type="entry name" value="M20_dimer"/>
    <property type="match status" value="1"/>
</dbReference>
<name>A0A2S0N8T5_9HYPH</name>
<proteinExistence type="inferred from homology"/>
<dbReference type="InterPro" id="IPR010182">
    <property type="entry name" value="ArgE/DapE"/>
</dbReference>
<evidence type="ECO:0000256" key="7">
    <source>
        <dbReference type="ARBA" id="ARBA00023285"/>
    </source>
</evidence>
<dbReference type="CDD" id="cd03895">
    <property type="entry name" value="M20_ArgE_DapE-like"/>
    <property type="match status" value="1"/>
</dbReference>
<evidence type="ECO:0000256" key="6">
    <source>
        <dbReference type="ARBA" id="ARBA00022833"/>
    </source>
</evidence>
<dbReference type="RefSeq" id="WP_106747757.1">
    <property type="nucleotide sequence ID" value="NZ_CP027668.1"/>
</dbReference>
<dbReference type="KEGG" id="phr:C6569_04755"/>
<dbReference type="InterPro" id="IPR033687">
    <property type="entry name" value="YodQ-like"/>
</dbReference>
<keyword evidence="4" id="KW-0479">Metal-binding</keyword>
<dbReference type="Gene3D" id="3.40.630.10">
    <property type="entry name" value="Zn peptidases"/>
    <property type="match status" value="1"/>
</dbReference>
<keyword evidence="7" id="KW-0170">Cobalt</keyword>
<dbReference type="AlphaFoldDB" id="A0A2S0N8T5"/>
<keyword evidence="6" id="KW-0862">Zinc</keyword>
<reference evidence="9 10" key="1">
    <citation type="submission" date="2018-03" db="EMBL/GenBank/DDBJ databases">
        <title>Genome sequencing of Phreatobacter sp.</title>
        <authorList>
            <person name="Kim S.-J."/>
            <person name="Heo J."/>
            <person name="Kwon S.-W."/>
        </authorList>
    </citation>
    <scope>NUCLEOTIDE SEQUENCE [LARGE SCALE GENOMIC DNA]</scope>
    <source>
        <strain evidence="9 10">S-12</strain>
    </source>
</reference>
<accession>A0A2S0N8T5</accession>
<dbReference type="Gene3D" id="3.30.70.360">
    <property type="match status" value="1"/>
</dbReference>
<comment type="similarity">
    <text evidence="3">Belongs to the peptidase M20A family.</text>
</comment>
<dbReference type="NCBIfam" id="NF005306">
    <property type="entry name" value="PRK06837.1"/>
    <property type="match status" value="1"/>
</dbReference>
<dbReference type="SUPFAM" id="SSF55031">
    <property type="entry name" value="Bacterial exopeptidase dimerisation domain"/>
    <property type="match status" value="1"/>
</dbReference>
<dbReference type="GO" id="GO:0008777">
    <property type="term" value="F:acetylornithine deacetylase activity"/>
    <property type="evidence" value="ECO:0007669"/>
    <property type="project" value="UniProtKB-EC"/>
</dbReference>
<comment type="cofactor">
    <cofactor evidence="2">
        <name>Zn(2+)</name>
        <dbReference type="ChEBI" id="CHEBI:29105"/>
    </cofactor>
</comment>
<evidence type="ECO:0000256" key="4">
    <source>
        <dbReference type="ARBA" id="ARBA00022723"/>
    </source>
</evidence>
<gene>
    <name evidence="9" type="ORF">C6569_04755</name>
</gene>
<dbReference type="EC" id="3.5.1.16" evidence="9"/>
<dbReference type="OrthoDB" id="9809784at2"/>
<evidence type="ECO:0000256" key="2">
    <source>
        <dbReference type="ARBA" id="ARBA00001947"/>
    </source>
</evidence>
<dbReference type="InterPro" id="IPR011650">
    <property type="entry name" value="Peptidase_M20_dimer"/>
</dbReference>
<evidence type="ECO:0000256" key="1">
    <source>
        <dbReference type="ARBA" id="ARBA00001941"/>
    </source>
</evidence>
<evidence type="ECO:0000256" key="3">
    <source>
        <dbReference type="ARBA" id="ARBA00006247"/>
    </source>
</evidence>
<sequence length="427" mass="47086">MALDPALADRIVKAVDDGFDAQLDYLKTLVRYPSQRGDEHAVQDFVFQELRKRGFAMERFAMDEEAIKRHPGGSPFSDTHSTAPIVVGIHRPKAETGRSLIMQGHIDIVPPGPEEMWTSPPYEPRIDGDWFYGRGAGDMKAGHGAMVAVFDALKRAGVQPAATVYVQSVVEEESTGNGALQCHLRGYKAEAALIPEPSQGKITRGNVGVVWFQFTVQGHPVHVREAGSGQNAIEAAYGVMRKLRELEAFWNTKTKDQPLFKDEAHPINLNFGKIKGGDWASSVPAWCTVDCRISIFPGEKPQDMMRAIEETIAKAAREDSFLANNPPRVVFNGFTTEGYILAPGSEAEAVLGRAHQRAWGEPLKESVTPAYLDGRVYALFDEIPTLNYGPSAERVHGFDERFSIESLRKATKSMALFVAEWCGTEPV</sequence>
<evidence type="ECO:0000259" key="8">
    <source>
        <dbReference type="Pfam" id="PF07687"/>
    </source>
</evidence>
<dbReference type="InterPro" id="IPR050072">
    <property type="entry name" value="Peptidase_M20A"/>
</dbReference>
<dbReference type="Proteomes" id="UP000237889">
    <property type="component" value="Chromosome"/>
</dbReference>
<dbReference type="PANTHER" id="PTHR43808">
    <property type="entry name" value="ACETYLORNITHINE DEACETYLASE"/>
    <property type="match status" value="1"/>
</dbReference>
<feature type="domain" description="Peptidase M20 dimerisation" evidence="8">
    <location>
        <begin position="205"/>
        <end position="319"/>
    </location>
</feature>
<dbReference type="InterPro" id="IPR002933">
    <property type="entry name" value="Peptidase_M20"/>
</dbReference>
<evidence type="ECO:0000256" key="5">
    <source>
        <dbReference type="ARBA" id="ARBA00022801"/>
    </source>
</evidence>
<evidence type="ECO:0000313" key="10">
    <source>
        <dbReference type="Proteomes" id="UP000237889"/>
    </source>
</evidence>
<organism evidence="9 10">
    <name type="scientific">Phreatobacter cathodiphilus</name>
    <dbReference type="NCBI Taxonomy" id="1868589"/>
    <lineage>
        <taxon>Bacteria</taxon>
        <taxon>Pseudomonadati</taxon>
        <taxon>Pseudomonadota</taxon>
        <taxon>Alphaproteobacteria</taxon>
        <taxon>Hyphomicrobiales</taxon>
        <taxon>Phreatobacteraceae</taxon>
        <taxon>Phreatobacter</taxon>
    </lineage>
</organism>
<dbReference type="PANTHER" id="PTHR43808:SF25">
    <property type="entry name" value="PEPTIDASE M20 DIMERISATION DOMAIN-CONTAINING PROTEIN"/>
    <property type="match status" value="1"/>
</dbReference>
<protein>
    <submittedName>
        <fullName evidence="9">Acetylornithine deacetylase</fullName>
        <ecNumber evidence="9">3.5.1.16</ecNumber>
    </submittedName>
</protein>
<evidence type="ECO:0000313" key="9">
    <source>
        <dbReference type="EMBL" id="AVO44427.1"/>
    </source>
</evidence>
<keyword evidence="5 9" id="KW-0378">Hydrolase</keyword>